<evidence type="ECO:0000313" key="8">
    <source>
        <dbReference type="Proteomes" id="UP000631421"/>
    </source>
</evidence>
<evidence type="ECO:0000256" key="5">
    <source>
        <dbReference type="SAM" id="Phobius"/>
    </source>
</evidence>
<dbReference type="GO" id="GO:0016020">
    <property type="term" value="C:membrane"/>
    <property type="evidence" value="ECO:0007669"/>
    <property type="project" value="UniProtKB-SubCell"/>
</dbReference>
<comment type="caution">
    <text evidence="7">The sequence shown here is derived from an EMBL/GenBank/DDBJ whole genome shotgun (WGS) entry which is preliminary data.</text>
</comment>
<proteinExistence type="predicted"/>
<dbReference type="AlphaFoldDB" id="A0A926US46"/>
<keyword evidence="3 5" id="KW-1133">Transmembrane helix</keyword>
<keyword evidence="8" id="KW-1185">Reference proteome</keyword>
<sequence>MKIIPAKSSNTSPKAVQMSSDLRSDDLEAYSSLKVKLIVITIIAGIVIDLAVWIFFGRTIALSYAVGALVGTVYFRMLAKSVDRLGGESKSLGFSRLGLFIVLIVIAAKSKQLEILPTFLGFMTYKLAVLVIIAQDLSQNLSSGLHSR</sequence>
<evidence type="ECO:0000256" key="4">
    <source>
        <dbReference type="ARBA" id="ARBA00023136"/>
    </source>
</evidence>
<dbReference type="InterPro" id="IPR056309">
    <property type="entry name" value="CGL160/ATPI_dom"/>
</dbReference>
<keyword evidence="4 5" id="KW-0472">Membrane</keyword>
<organism evidence="7 8">
    <name type="scientific">Pseudanabaena cinerea FACHB-1277</name>
    <dbReference type="NCBI Taxonomy" id="2949581"/>
    <lineage>
        <taxon>Bacteria</taxon>
        <taxon>Bacillati</taxon>
        <taxon>Cyanobacteriota</taxon>
        <taxon>Cyanophyceae</taxon>
        <taxon>Pseudanabaenales</taxon>
        <taxon>Pseudanabaenaceae</taxon>
        <taxon>Pseudanabaena</taxon>
        <taxon>Pseudanabaena cinerea</taxon>
    </lineage>
</organism>
<reference evidence="7" key="1">
    <citation type="journal article" date="2015" name="ISME J.">
        <title>Draft Genome Sequence of Streptomyces incarnatus NRRL8089, which Produces the Nucleoside Antibiotic Sinefungin.</title>
        <authorList>
            <person name="Oshima K."/>
            <person name="Hattori M."/>
            <person name="Shimizu H."/>
            <person name="Fukuda K."/>
            <person name="Nemoto M."/>
            <person name="Inagaki K."/>
            <person name="Tamura T."/>
        </authorList>
    </citation>
    <scope>NUCLEOTIDE SEQUENCE</scope>
    <source>
        <strain evidence="7">FACHB-1277</strain>
    </source>
</reference>
<evidence type="ECO:0000256" key="1">
    <source>
        <dbReference type="ARBA" id="ARBA00004141"/>
    </source>
</evidence>
<dbReference type="Proteomes" id="UP000631421">
    <property type="component" value="Unassembled WGS sequence"/>
</dbReference>
<evidence type="ECO:0000256" key="2">
    <source>
        <dbReference type="ARBA" id="ARBA00022692"/>
    </source>
</evidence>
<comment type="subcellular location">
    <subcellularLocation>
        <location evidence="1">Membrane</location>
        <topology evidence="1">Multi-pass membrane protein</topology>
    </subcellularLocation>
</comment>
<reference evidence="7" key="2">
    <citation type="submission" date="2020-08" db="EMBL/GenBank/DDBJ databases">
        <authorList>
            <person name="Chen M."/>
            <person name="Teng W."/>
            <person name="Zhao L."/>
            <person name="Hu C."/>
            <person name="Zhou Y."/>
            <person name="Han B."/>
            <person name="Song L."/>
            <person name="Shu W."/>
        </authorList>
    </citation>
    <scope>NUCLEOTIDE SEQUENCE</scope>
    <source>
        <strain evidence="7">FACHB-1277</strain>
    </source>
</reference>
<accession>A0A926US46</accession>
<dbReference type="RefSeq" id="WP_190350080.1">
    <property type="nucleotide sequence ID" value="NZ_JACJPY010000012.1"/>
</dbReference>
<evidence type="ECO:0000259" key="6">
    <source>
        <dbReference type="Pfam" id="PF24763"/>
    </source>
</evidence>
<feature type="transmembrane region" description="Helical" evidence="5">
    <location>
        <begin position="62"/>
        <end position="79"/>
    </location>
</feature>
<feature type="transmembrane region" description="Helical" evidence="5">
    <location>
        <begin position="37"/>
        <end position="56"/>
    </location>
</feature>
<dbReference type="EMBL" id="JACJPY010000012">
    <property type="protein sequence ID" value="MBD2149713.1"/>
    <property type="molecule type" value="Genomic_DNA"/>
</dbReference>
<feature type="transmembrane region" description="Helical" evidence="5">
    <location>
        <begin position="115"/>
        <end position="134"/>
    </location>
</feature>
<feature type="transmembrane region" description="Helical" evidence="5">
    <location>
        <begin position="91"/>
        <end position="109"/>
    </location>
</feature>
<dbReference type="PANTHER" id="PTHR34118:SF6">
    <property type="entry name" value="PROTEIN CONSERVED ONLY IN THE GREEN LINEAGE 160, CHLOROPLASTIC"/>
    <property type="match status" value="1"/>
</dbReference>
<dbReference type="Pfam" id="PF24763">
    <property type="entry name" value="CGL160_C"/>
    <property type="match status" value="1"/>
</dbReference>
<dbReference type="PANTHER" id="PTHR34118">
    <property type="entry name" value="NF-KAPPA-B INHIBITOR-LIKE PROTEIN-RELATED"/>
    <property type="match status" value="1"/>
</dbReference>
<keyword evidence="2 5" id="KW-0812">Transmembrane</keyword>
<gene>
    <name evidence="7" type="ORF">H6F44_06180</name>
</gene>
<evidence type="ECO:0000256" key="3">
    <source>
        <dbReference type="ARBA" id="ARBA00022989"/>
    </source>
</evidence>
<name>A0A926US46_9CYAN</name>
<feature type="domain" description="CGL160/ATPI" evidence="6">
    <location>
        <begin position="27"/>
        <end position="131"/>
    </location>
</feature>
<evidence type="ECO:0000313" key="7">
    <source>
        <dbReference type="EMBL" id="MBD2149713.1"/>
    </source>
</evidence>
<protein>
    <submittedName>
        <fullName evidence="7">ATP synthase subunit I</fullName>
    </submittedName>
</protein>